<feature type="compositionally biased region" description="Pro residues" evidence="1">
    <location>
        <begin position="136"/>
        <end position="152"/>
    </location>
</feature>
<reference evidence="2 3" key="1">
    <citation type="submission" date="2019-05" db="EMBL/GenBank/DDBJ databases">
        <title>Another draft genome of Portunus trituberculatus and its Hox gene families provides insights of decapod evolution.</title>
        <authorList>
            <person name="Jeong J.-H."/>
            <person name="Song I."/>
            <person name="Kim S."/>
            <person name="Choi T."/>
            <person name="Kim D."/>
            <person name="Ryu S."/>
            <person name="Kim W."/>
        </authorList>
    </citation>
    <scope>NUCLEOTIDE SEQUENCE [LARGE SCALE GENOMIC DNA]</scope>
    <source>
        <tissue evidence="2">Muscle</tissue>
    </source>
</reference>
<dbReference type="Proteomes" id="UP000324222">
    <property type="component" value="Unassembled WGS sequence"/>
</dbReference>
<dbReference type="AlphaFoldDB" id="A0A5B7HLL0"/>
<feature type="region of interest" description="Disordered" evidence="1">
    <location>
        <begin position="133"/>
        <end position="152"/>
    </location>
</feature>
<evidence type="ECO:0000313" key="3">
    <source>
        <dbReference type="Proteomes" id="UP000324222"/>
    </source>
</evidence>
<proteinExistence type="predicted"/>
<dbReference type="EMBL" id="VSRR010031476">
    <property type="protein sequence ID" value="MPC70639.1"/>
    <property type="molecule type" value="Genomic_DNA"/>
</dbReference>
<feature type="compositionally biased region" description="Polar residues" evidence="1">
    <location>
        <begin position="19"/>
        <end position="41"/>
    </location>
</feature>
<accession>A0A5B7HLL0</accession>
<gene>
    <name evidence="2" type="ORF">E2C01_064894</name>
</gene>
<organism evidence="2 3">
    <name type="scientific">Portunus trituberculatus</name>
    <name type="common">Swimming crab</name>
    <name type="synonym">Neptunus trituberculatus</name>
    <dbReference type="NCBI Taxonomy" id="210409"/>
    <lineage>
        <taxon>Eukaryota</taxon>
        <taxon>Metazoa</taxon>
        <taxon>Ecdysozoa</taxon>
        <taxon>Arthropoda</taxon>
        <taxon>Crustacea</taxon>
        <taxon>Multicrustacea</taxon>
        <taxon>Malacostraca</taxon>
        <taxon>Eumalacostraca</taxon>
        <taxon>Eucarida</taxon>
        <taxon>Decapoda</taxon>
        <taxon>Pleocyemata</taxon>
        <taxon>Brachyura</taxon>
        <taxon>Eubrachyura</taxon>
        <taxon>Portunoidea</taxon>
        <taxon>Portunidae</taxon>
        <taxon>Portuninae</taxon>
        <taxon>Portunus</taxon>
    </lineage>
</organism>
<comment type="caution">
    <text evidence="2">The sequence shown here is derived from an EMBL/GenBank/DDBJ whole genome shotgun (WGS) entry which is preliminary data.</text>
</comment>
<feature type="region of interest" description="Disordered" evidence="1">
    <location>
        <begin position="1"/>
        <end position="68"/>
    </location>
</feature>
<name>A0A5B7HLL0_PORTR</name>
<feature type="compositionally biased region" description="Basic and acidic residues" evidence="1">
    <location>
        <begin position="54"/>
        <end position="67"/>
    </location>
</feature>
<evidence type="ECO:0000256" key="1">
    <source>
        <dbReference type="SAM" id="MobiDB-lite"/>
    </source>
</evidence>
<evidence type="ECO:0000313" key="2">
    <source>
        <dbReference type="EMBL" id="MPC70639.1"/>
    </source>
</evidence>
<protein>
    <submittedName>
        <fullName evidence="2">Uncharacterized protein</fullName>
    </submittedName>
</protein>
<keyword evidence="3" id="KW-1185">Reference proteome</keyword>
<sequence length="152" mass="16132">MGARVNYLHGLPGEEQHRQQPSGTSCRRSLSLTPATLQDSGSHARHTTRGPKLGHQESHKPTGKRSDACLLHEVPRDTGESGLVVALPRPACLSGLGRGLVASLSTTDWPTTTTAAPPPAVLLRRVGTPHNISLPPLIPNNPRPLAPLAPQR</sequence>